<sequence>LQCTICRTRVRGLVFLCEQCNHGGHMDHLSQWFRGSSPRQCPDLNCHSYIPVGGSWLIVQPSDDSFPALEVEFWLNCFIPRSSFPICADACQTG</sequence>
<name>A0A183A9P3_9TREM</name>
<evidence type="ECO:0000259" key="3">
    <source>
        <dbReference type="Pfam" id="PF17120"/>
    </source>
</evidence>
<accession>A0A183A9P3</accession>
<protein>
    <submittedName>
        <fullName evidence="4">UBP-type domain-containing protein</fullName>
    </submittedName>
</protein>
<dbReference type="Pfam" id="PF17120">
    <property type="entry name" value="zf-RING_16"/>
    <property type="match status" value="1"/>
</dbReference>
<dbReference type="AlphaFoldDB" id="A0A183A9P3"/>
<evidence type="ECO:0000313" key="4">
    <source>
        <dbReference type="WBParaSite" id="ECPE_0000368101-mRNA-1"/>
    </source>
</evidence>
<reference evidence="4" key="1">
    <citation type="submission" date="2016-06" db="UniProtKB">
        <authorList>
            <consortium name="WormBaseParasite"/>
        </authorList>
    </citation>
    <scope>IDENTIFICATION</scope>
</reference>
<evidence type="ECO:0000256" key="2">
    <source>
        <dbReference type="ARBA" id="ARBA00022737"/>
    </source>
</evidence>
<feature type="domain" description="WDR59/RTC1-like RING zinc finger" evidence="3">
    <location>
        <begin position="2"/>
        <end position="43"/>
    </location>
</feature>
<proteinExistence type="predicted"/>
<keyword evidence="2" id="KW-0677">Repeat</keyword>
<organism evidence="4">
    <name type="scientific">Echinostoma caproni</name>
    <dbReference type="NCBI Taxonomy" id="27848"/>
    <lineage>
        <taxon>Eukaryota</taxon>
        <taxon>Metazoa</taxon>
        <taxon>Spiralia</taxon>
        <taxon>Lophotrochozoa</taxon>
        <taxon>Platyhelminthes</taxon>
        <taxon>Trematoda</taxon>
        <taxon>Digenea</taxon>
        <taxon>Plagiorchiida</taxon>
        <taxon>Echinostomata</taxon>
        <taxon>Echinostomatoidea</taxon>
        <taxon>Echinostomatidae</taxon>
        <taxon>Echinostoma</taxon>
    </lineage>
</organism>
<dbReference type="InterPro" id="IPR049566">
    <property type="entry name" value="WDR59_RTC1-like_RING_Znf"/>
</dbReference>
<dbReference type="WBParaSite" id="ECPE_0000368101-mRNA-1">
    <property type="protein sequence ID" value="ECPE_0000368101-mRNA-1"/>
    <property type="gene ID" value="ECPE_0000368101"/>
</dbReference>
<keyword evidence="1" id="KW-0853">WD repeat</keyword>
<evidence type="ECO:0000256" key="1">
    <source>
        <dbReference type="ARBA" id="ARBA00022574"/>
    </source>
</evidence>